<feature type="compositionally biased region" description="Basic residues" evidence="1">
    <location>
        <begin position="424"/>
        <end position="436"/>
    </location>
</feature>
<dbReference type="KEGG" id="cfl:Cfla_3633"/>
<dbReference type="eggNOG" id="COG3903">
    <property type="taxonomic scope" value="Bacteria"/>
</dbReference>
<proteinExistence type="predicted"/>
<dbReference type="AlphaFoldDB" id="D5UE28"/>
<dbReference type="InterPro" id="IPR027417">
    <property type="entry name" value="P-loop_NTPase"/>
</dbReference>
<feature type="region of interest" description="Disordered" evidence="1">
    <location>
        <begin position="424"/>
        <end position="455"/>
    </location>
</feature>
<dbReference type="SUPFAM" id="SSF52540">
    <property type="entry name" value="P-loop containing nucleoside triphosphate hydrolases"/>
    <property type="match status" value="1"/>
</dbReference>
<accession>D5UE28</accession>
<dbReference type="STRING" id="446466.Cfla_3633"/>
<dbReference type="Gene3D" id="3.40.50.300">
    <property type="entry name" value="P-loop containing nucleotide triphosphate hydrolases"/>
    <property type="match status" value="1"/>
</dbReference>
<organism evidence="2 3">
    <name type="scientific">Cellulomonas flavigena (strain ATCC 482 / DSM 20109 / BCRC 11376 / JCM 18109 / NBRC 3775 / NCIMB 8073 / NRS 134)</name>
    <dbReference type="NCBI Taxonomy" id="446466"/>
    <lineage>
        <taxon>Bacteria</taxon>
        <taxon>Bacillati</taxon>
        <taxon>Actinomycetota</taxon>
        <taxon>Actinomycetes</taxon>
        <taxon>Micrococcales</taxon>
        <taxon>Cellulomonadaceae</taxon>
        <taxon>Cellulomonas</taxon>
    </lineage>
</organism>
<feature type="compositionally biased region" description="Basic and acidic residues" evidence="1">
    <location>
        <begin position="445"/>
        <end position="455"/>
    </location>
</feature>
<gene>
    <name evidence="2" type="ordered locus">Cfla_3633</name>
</gene>
<evidence type="ECO:0000313" key="3">
    <source>
        <dbReference type="Proteomes" id="UP000000849"/>
    </source>
</evidence>
<protein>
    <submittedName>
        <fullName evidence="2">Uncharacterized protein</fullName>
    </submittedName>
</protein>
<dbReference type="Proteomes" id="UP000000849">
    <property type="component" value="Chromosome"/>
</dbReference>
<name>D5UE28_CELFN</name>
<keyword evidence="3" id="KW-1185">Reference proteome</keyword>
<dbReference type="EMBL" id="CP001964">
    <property type="protein sequence ID" value="ADG76504.1"/>
    <property type="molecule type" value="Genomic_DNA"/>
</dbReference>
<sequence>MARPENPIASANTAVAAFAEDLRRLRSDAGSPTYRELARYALFSASVLSSAASGQRLPSLQVTLAFVAACGGDREAWRNRWLQLAMLTGGEIVRERRQPEASTPRPAQLPSRQGLLIGCRPHLEHRIAPGTSTVVVSGPPGTGRRAFALDLAHRLAREAPDGQLYADLGHVTGASLGTKCVMEHFLVALGISLAEQPLDLEKQAELYRSILAERRLVVLLVNAGDEHQVRPFVGESTTSTTLVVSTRRMSGLPGAVDVPLGRFTRAGAAAIVARAFDVRQDGPLVAQVAELCADMPLAIDVTLRKLVGTSRPLDAAVAALADPSRALRWLDHHDLSVREALLARFRSVDPEAQSFLVRIAREKSLSAAATRLETEAEITDHLVEAGLVRHGAGGDLDVDRLVRALVLAEGRPLPACGRIAHLPHARAKRSRSHGAKTSRAADLAAWRRPDTGSHT</sequence>
<dbReference type="OrthoDB" id="4988873at2"/>
<evidence type="ECO:0000313" key="2">
    <source>
        <dbReference type="EMBL" id="ADG76504.1"/>
    </source>
</evidence>
<dbReference type="HOGENOM" id="CLU_558567_0_0_11"/>
<evidence type="ECO:0000256" key="1">
    <source>
        <dbReference type="SAM" id="MobiDB-lite"/>
    </source>
</evidence>
<dbReference type="RefSeq" id="WP_013118832.1">
    <property type="nucleotide sequence ID" value="NC_014151.1"/>
</dbReference>
<reference evidence="2 3" key="1">
    <citation type="journal article" date="2010" name="Stand. Genomic Sci.">
        <title>Complete genome sequence of Cellulomonas flavigena type strain (134).</title>
        <authorList>
            <person name="Abt B."/>
            <person name="Foster B."/>
            <person name="Lapidus A."/>
            <person name="Clum A."/>
            <person name="Sun H."/>
            <person name="Pukall R."/>
            <person name="Lucas S."/>
            <person name="Glavina Del Rio T."/>
            <person name="Nolan M."/>
            <person name="Tice H."/>
            <person name="Cheng J.F."/>
            <person name="Pitluck S."/>
            <person name="Liolios K."/>
            <person name="Ivanova N."/>
            <person name="Mavromatis K."/>
            <person name="Ovchinnikova G."/>
            <person name="Pati A."/>
            <person name="Goodwin L."/>
            <person name="Chen A."/>
            <person name="Palaniappan K."/>
            <person name="Land M."/>
            <person name="Hauser L."/>
            <person name="Chang Y.J."/>
            <person name="Jeffries C.D."/>
            <person name="Rohde M."/>
            <person name="Goker M."/>
            <person name="Woyke T."/>
            <person name="Bristow J."/>
            <person name="Eisen J.A."/>
            <person name="Markowitz V."/>
            <person name="Hugenholtz P."/>
            <person name="Kyrpides N.C."/>
            <person name="Klenk H.P."/>
        </authorList>
    </citation>
    <scope>NUCLEOTIDE SEQUENCE [LARGE SCALE GENOMIC DNA]</scope>
    <source>
        <strain evidence="3">ATCC 482 / DSM 20109 / BCRC 11376 / JCM 18109 / NBRC 3775 / NCIMB 8073 / NRS 134</strain>
    </source>
</reference>